<feature type="region of interest" description="Disordered" evidence="13">
    <location>
        <begin position="119"/>
        <end position="217"/>
    </location>
</feature>
<comment type="similarity">
    <text evidence="11">Belongs to the choline/ethanolamine kinase family.</text>
</comment>
<dbReference type="CDD" id="cd05157">
    <property type="entry name" value="ETNK_euk"/>
    <property type="match status" value="1"/>
</dbReference>
<feature type="region of interest" description="Disordered" evidence="13">
    <location>
        <begin position="1"/>
        <end position="35"/>
    </location>
</feature>
<reference evidence="14 15" key="1">
    <citation type="journal article" date="2011" name="Nature">
        <title>A high-resolution map of human evolutionary constraint using 29 mammals.</title>
        <authorList>
            <person name="Lindblad-Toh K."/>
            <person name="Garber M."/>
            <person name="Zuk O."/>
            <person name="Lin M.F."/>
            <person name="Parker B.J."/>
            <person name="Washietl S."/>
            <person name="Kheradpour P."/>
            <person name="Ernst J."/>
            <person name="Jordan G."/>
            <person name="Mauceli E."/>
            <person name="Ward L.D."/>
            <person name="Lowe C.B."/>
            <person name="Holloway A.K."/>
            <person name="Clamp M."/>
            <person name="Gnerre S."/>
            <person name="Alfoldi J."/>
            <person name="Beal K."/>
            <person name="Chang J."/>
            <person name="Clawson H."/>
            <person name="Cuff J."/>
            <person name="Di Palma F."/>
            <person name="Fitzgerald S."/>
            <person name="Flicek P."/>
            <person name="Guttman M."/>
            <person name="Hubisz M.J."/>
            <person name="Jaffe D.B."/>
            <person name="Jungreis I."/>
            <person name="Kent W.J."/>
            <person name="Kostka D."/>
            <person name="Lara M."/>
            <person name="Martins A.L."/>
            <person name="Massingham T."/>
            <person name="Moltke I."/>
            <person name="Raney B.J."/>
            <person name="Rasmussen M.D."/>
            <person name="Robinson J."/>
            <person name="Stark A."/>
            <person name="Vilella A.J."/>
            <person name="Wen J."/>
            <person name="Xie X."/>
            <person name="Zody M.C."/>
            <person name="Baldwin J."/>
            <person name="Bloom T."/>
            <person name="Chin C.W."/>
            <person name="Heiman D."/>
            <person name="Nicol R."/>
            <person name="Nusbaum C."/>
            <person name="Young S."/>
            <person name="Wilkinson J."/>
            <person name="Worley K.C."/>
            <person name="Kovar C.L."/>
            <person name="Muzny D.M."/>
            <person name="Gibbs R.A."/>
            <person name="Cree A."/>
            <person name="Dihn H.H."/>
            <person name="Fowler G."/>
            <person name="Jhangiani S."/>
            <person name="Joshi V."/>
            <person name="Lee S."/>
            <person name="Lewis L.R."/>
            <person name="Nazareth L.V."/>
            <person name="Okwuonu G."/>
            <person name="Santibanez J."/>
            <person name="Warren W.C."/>
            <person name="Mardis E.R."/>
            <person name="Weinstock G.M."/>
            <person name="Wilson R.K."/>
            <person name="Delehaunty K."/>
            <person name="Dooling D."/>
            <person name="Fronik C."/>
            <person name="Fulton L."/>
            <person name="Fulton B."/>
            <person name="Graves T."/>
            <person name="Minx P."/>
            <person name="Sodergren E."/>
            <person name="Birney E."/>
            <person name="Margulies E.H."/>
            <person name="Herrero J."/>
            <person name="Green E.D."/>
            <person name="Haussler D."/>
            <person name="Siepel A."/>
            <person name="Goldman N."/>
            <person name="Pollard K.S."/>
            <person name="Pedersen J.S."/>
            <person name="Lander E.S."/>
            <person name="Kellis M."/>
        </authorList>
    </citation>
    <scope>NUCLEOTIDE SEQUENCE [LARGE SCALE GENOMIC DNA]</scope>
    <source>
        <strain evidence="14 15">Thorbecke inbred</strain>
    </source>
</reference>
<evidence type="ECO:0000256" key="4">
    <source>
        <dbReference type="ARBA" id="ARBA00022741"/>
    </source>
</evidence>
<keyword evidence="9" id="KW-1208">Phospholipid metabolism</keyword>
<protein>
    <recommendedName>
        <fullName evidence="12">ethanolamine kinase</fullName>
        <ecNumber evidence="12">2.7.1.82</ecNumber>
    </recommendedName>
</protein>
<dbReference type="PANTHER" id="PTHR22603:SF91">
    <property type="entry name" value="ETHANOLAMINE KINASE 1"/>
    <property type="match status" value="1"/>
</dbReference>
<dbReference type="FunCoup" id="A0A5F9CJF4">
    <property type="interactions" value="1781"/>
</dbReference>
<evidence type="ECO:0000256" key="10">
    <source>
        <dbReference type="ARBA" id="ARBA00037883"/>
    </source>
</evidence>
<feature type="compositionally biased region" description="Low complexity" evidence="13">
    <location>
        <begin position="168"/>
        <end position="181"/>
    </location>
</feature>
<dbReference type="EC" id="2.7.1.82" evidence="12"/>
<evidence type="ECO:0000313" key="15">
    <source>
        <dbReference type="Proteomes" id="UP000001811"/>
    </source>
</evidence>
<evidence type="ECO:0000256" key="13">
    <source>
        <dbReference type="SAM" id="MobiDB-lite"/>
    </source>
</evidence>
<dbReference type="Bgee" id="ENSOCUG00000014088">
    <property type="expression patterns" value="Expressed in kidney and 17 other cell types or tissues"/>
</dbReference>
<dbReference type="GO" id="GO:0006646">
    <property type="term" value="P:phosphatidylethanolamine biosynthetic process"/>
    <property type="evidence" value="ECO:0007669"/>
    <property type="project" value="TreeGrafter"/>
</dbReference>
<comment type="pathway">
    <text evidence="1">Lipid metabolism.</text>
</comment>
<evidence type="ECO:0000256" key="6">
    <source>
        <dbReference type="ARBA" id="ARBA00022840"/>
    </source>
</evidence>
<dbReference type="SMR" id="A0A5F9CJF4"/>
<dbReference type="PANTHER" id="PTHR22603">
    <property type="entry name" value="CHOLINE/ETHANOALAMINE KINASE"/>
    <property type="match status" value="1"/>
</dbReference>
<organism evidence="14 15">
    <name type="scientific">Oryctolagus cuniculus</name>
    <name type="common">Rabbit</name>
    <dbReference type="NCBI Taxonomy" id="9986"/>
    <lineage>
        <taxon>Eukaryota</taxon>
        <taxon>Metazoa</taxon>
        <taxon>Chordata</taxon>
        <taxon>Craniata</taxon>
        <taxon>Vertebrata</taxon>
        <taxon>Euteleostomi</taxon>
        <taxon>Mammalia</taxon>
        <taxon>Eutheria</taxon>
        <taxon>Euarchontoglires</taxon>
        <taxon>Glires</taxon>
        <taxon>Lagomorpha</taxon>
        <taxon>Leporidae</taxon>
        <taxon>Oryctolagus</taxon>
    </lineage>
</organism>
<name>A0A5F9CJF4_RABIT</name>
<dbReference type="Gene3D" id="3.30.200.20">
    <property type="entry name" value="Phosphorylase Kinase, domain 1"/>
    <property type="match status" value="1"/>
</dbReference>
<evidence type="ECO:0000256" key="5">
    <source>
        <dbReference type="ARBA" id="ARBA00022777"/>
    </source>
</evidence>
<feature type="compositionally biased region" description="Pro residues" evidence="13">
    <location>
        <begin position="206"/>
        <end position="217"/>
    </location>
</feature>
<dbReference type="GeneID" id="100340316"/>
<dbReference type="EMBL" id="AAGW02044950">
    <property type="status" value="NOT_ANNOTATED_CDS"/>
    <property type="molecule type" value="Genomic_DNA"/>
</dbReference>
<dbReference type="AlphaFoldDB" id="A0A5F9CJF4"/>
<dbReference type="GO" id="GO:0005737">
    <property type="term" value="C:cytoplasm"/>
    <property type="evidence" value="ECO:0007669"/>
    <property type="project" value="TreeGrafter"/>
</dbReference>
<keyword evidence="6" id="KW-0067">ATP-binding</keyword>
<dbReference type="Gene3D" id="3.90.1200.10">
    <property type="match status" value="1"/>
</dbReference>
<dbReference type="PaxDb" id="9986-ENSOCUP00000012105"/>
<evidence type="ECO:0000256" key="7">
    <source>
        <dbReference type="ARBA" id="ARBA00023098"/>
    </source>
</evidence>
<keyword evidence="15" id="KW-1185">Reference proteome</keyword>
<dbReference type="GeneTree" id="ENSGT00950000182939"/>
<dbReference type="KEGG" id="ocu:100340316"/>
<accession>A0A5F9CJF4</accession>
<proteinExistence type="inferred from homology"/>
<keyword evidence="2" id="KW-0444">Lipid biosynthesis</keyword>
<dbReference type="EMBL" id="AAGW02044952">
    <property type="status" value="NOT_ANNOTATED_CDS"/>
    <property type="molecule type" value="Genomic_DNA"/>
</dbReference>
<dbReference type="SUPFAM" id="SSF56112">
    <property type="entry name" value="Protein kinase-like (PK-like)"/>
    <property type="match status" value="1"/>
</dbReference>
<dbReference type="OrthoDB" id="10267235at2759"/>
<dbReference type="FunFam" id="3.90.1200.10:FF:000002">
    <property type="entry name" value="Ethanolamine kinase 1"/>
    <property type="match status" value="1"/>
</dbReference>
<dbReference type="EMBL" id="AAGW02044951">
    <property type="status" value="NOT_ANNOTATED_CDS"/>
    <property type="molecule type" value="Genomic_DNA"/>
</dbReference>
<evidence type="ECO:0000256" key="9">
    <source>
        <dbReference type="ARBA" id="ARBA00023264"/>
    </source>
</evidence>
<dbReference type="Proteomes" id="UP000001811">
    <property type="component" value="Chromosome 8"/>
</dbReference>
<dbReference type="Ensembl" id="ENSOCUT00000054066.1">
    <property type="protein sequence ID" value="ENSOCUP00000033793.1"/>
    <property type="gene ID" value="ENSOCUG00000014088.4"/>
</dbReference>
<keyword evidence="3" id="KW-0808">Transferase</keyword>
<sequence>MRVPALANSQKHGQTSSPKNNSLQGGSRLRMESSVGQCIPVVPRTAAPRGSRRCRLPTLRPKHRGGILRDVSGRALAFQKNSARPQAHARSRARQPKLSAPQGPARFRFLPHRAARRAEGANPLLPAPTAPGRPRTPHPARGPLCRALETQPRRLTQAEAPPRRDASVRPVPASSAAARGRSQARRNLLPVSGSGSVPLLPRPRSATPPPPSVLLPLACPPECPPALPRGRPGTEGPTSLSAPAALVVAVAVVVVVVSAVAWAMANYIHVPPGSPEVPKLNVTVADQEEQRCREGALSLLQHLRPHWDPQEVTLQLFTDGITNKLIGCYVGNTMEDVVLVRIYGNKTELLVDRDEEVKSFRVLQAHGCAPQLYCTFNNGLCYEFIQGEALDPKHVCNPAIFRLIARQLAKIHAIHAHNGWIPKSNLWLKMGKYFSLIPTGFADEDINKRFLSDIPSPQILQEEMTWMKEILSNLGSPVVLCHNDLLCKNIIYNEKQGDVQFIDYEYSGYNYLAYDIGNHFNEFAGVSDVDYSLYPDRELQGQWLRSYLEAYKEFKGFGNEVTEKEVEILFIQVNQFALASHFFWGLWALIQAKYSTIEFDFLGYAIVRFNQYFKMKPEVTALKVPE</sequence>
<keyword evidence="8" id="KW-0594">Phospholipid biosynthesis</keyword>
<comment type="pathway">
    <text evidence="10">Phospholipid metabolism; phosphatidylethanolamine biosynthesis; phosphatidylethanolamine from ethanolamine: step 1/3.</text>
</comment>
<dbReference type="CTD" id="55500"/>
<dbReference type="GO" id="GO:0004305">
    <property type="term" value="F:ethanolamine kinase activity"/>
    <property type="evidence" value="ECO:0007669"/>
    <property type="project" value="UniProtKB-EC"/>
</dbReference>
<dbReference type="InterPro" id="IPR011009">
    <property type="entry name" value="Kinase-like_dom_sf"/>
</dbReference>
<evidence type="ECO:0000256" key="3">
    <source>
        <dbReference type="ARBA" id="ARBA00022679"/>
    </source>
</evidence>
<keyword evidence="5" id="KW-0418">Kinase</keyword>
<keyword evidence="4" id="KW-0547">Nucleotide-binding</keyword>
<evidence type="ECO:0000256" key="2">
    <source>
        <dbReference type="ARBA" id="ARBA00022516"/>
    </source>
</evidence>
<feature type="compositionally biased region" description="Polar residues" evidence="13">
    <location>
        <begin position="7"/>
        <end position="25"/>
    </location>
</feature>
<dbReference type="STRING" id="9986.ENSOCUP00000033793"/>
<evidence type="ECO:0000313" key="14">
    <source>
        <dbReference type="Ensembl" id="ENSOCUP00000033793.1"/>
    </source>
</evidence>
<reference evidence="14" key="3">
    <citation type="submission" date="2025-09" db="UniProtKB">
        <authorList>
            <consortium name="Ensembl"/>
        </authorList>
    </citation>
    <scope>IDENTIFICATION</scope>
    <source>
        <strain evidence="14">Thorbecke</strain>
    </source>
</reference>
<gene>
    <name evidence="14" type="primary">ETNK1</name>
</gene>
<evidence type="ECO:0000256" key="11">
    <source>
        <dbReference type="ARBA" id="ARBA00038211"/>
    </source>
</evidence>
<dbReference type="InParanoid" id="A0A5F9CJF4"/>
<dbReference type="Pfam" id="PF01633">
    <property type="entry name" value="Choline_kinase"/>
    <property type="match status" value="1"/>
</dbReference>
<feature type="region of interest" description="Disordered" evidence="13">
    <location>
        <begin position="79"/>
        <end position="106"/>
    </location>
</feature>
<keyword evidence="7" id="KW-0443">Lipid metabolism</keyword>
<dbReference type="GO" id="GO:0005524">
    <property type="term" value="F:ATP binding"/>
    <property type="evidence" value="ECO:0007669"/>
    <property type="project" value="UniProtKB-KW"/>
</dbReference>
<evidence type="ECO:0000256" key="1">
    <source>
        <dbReference type="ARBA" id="ARBA00005189"/>
    </source>
</evidence>
<evidence type="ECO:0000256" key="12">
    <source>
        <dbReference type="ARBA" id="ARBA00038874"/>
    </source>
</evidence>
<reference evidence="14" key="2">
    <citation type="submission" date="2025-08" db="UniProtKB">
        <authorList>
            <consortium name="Ensembl"/>
        </authorList>
    </citation>
    <scope>IDENTIFICATION</scope>
    <source>
        <strain evidence="14">Thorbecke</strain>
    </source>
</reference>
<evidence type="ECO:0000256" key="8">
    <source>
        <dbReference type="ARBA" id="ARBA00023209"/>
    </source>
</evidence>